<reference evidence="1" key="1">
    <citation type="journal article" date="2011" name="PLoS Biol.">
        <title>Gene gain and loss during evolution of obligate parasitism in the white rust pathogen of Arabidopsis thaliana.</title>
        <authorList>
            <person name="Kemen E."/>
            <person name="Gardiner A."/>
            <person name="Schultz-Larsen T."/>
            <person name="Kemen A.C."/>
            <person name="Balmuth A.L."/>
            <person name="Robert-Seilaniantz A."/>
            <person name="Bailey K."/>
            <person name="Holub E."/>
            <person name="Studholme D.J."/>
            <person name="Maclean D."/>
            <person name="Jones J.D."/>
        </authorList>
    </citation>
    <scope>NUCLEOTIDE SEQUENCE</scope>
</reference>
<accession>F0W623</accession>
<proteinExistence type="predicted"/>
<dbReference type="EMBL" id="FR824068">
    <property type="protein sequence ID" value="CCA16565.1"/>
    <property type="molecule type" value="Genomic_DNA"/>
</dbReference>
<dbReference type="AlphaFoldDB" id="F0W623"/>
<name>F0W623_9STRA</name>
<reference evidence="1" key="2">
    <citation type="submission" date="2011-02" db="EMBL/GenBank/DDBJ databases">
        <authorList>
            <person name="MacLean D."/>
        </authorList>
    </citation>
    <scope>NUCLEOTIDE SEQUENCE</scope>
</reference>
<dbReference type="HOGENOM" id="CLU_1800038_0_0_1"/>
<organism evidence="1">
    <name type="scientific">Albugo laibachii Nc14</name>
    <dbReference type="NCBI Taxonomy" id="890382"/>
    <lineage>
        <taxon>Eukaryota</taxon>
        <taxon>Sar</taxon>
        <taxon>Stramenopiles</taxon>
        <taxon>Oomycota</taxon>
        <taxon>Peronosporomycetes</taxon>
        <taxon>Albuginales</taxon>
        <taxon>Albuginaceae</taxon>
        <taxon>Albugo</taxon>
    </lineage>
</organism>
<evidence type="ECO:0000313" key="1">
    <source>
        <dbReference type="EMBL" id="CCA16565.1"/>
    </source>
</evidence>
<protein>
    <submittedName>
        <fullName evidence="1">AlNc14C23G2327 protein</fullName>
    </submittedName>
</protein>
<gene>
    <name evidence="1" type="primary">AlNc14C23G2327</name>
    <name evidence="1" type="ORF">ALNC14_027080</name>
</gene>
<sequence>MLWAQFEQAESECATGNKCQWSRKTASVFYWKSEEPKVLRGATGVALRALLLCERKGLNAARFKQMQDNHGVNVLGSSTTDPYKVDILTGMQLAIAAWRDVSEEAIINCWKHFRVHPAPGLHEVEKRDLEYTFHMESDRNANSL</sequence>